<dbReference type="InterPro" id="IPR041888">
    <property type="entry name" value="RING-HC_ZNF598/HEL2"/>
</dbReference>
<dbReference type="InterPro" id="IPR044288">
    <property type="entry name" value="ZNF598/HEL2"/>
</dbReference>
<dbReference type="GO" id="GO:0072344">
    <property type="term" value="P:rescue of stalled ribosome"/>
    <property type="evidence" value="ECO:0007669"/>
    <property type="project" value="InterPro"/>
</dbReference>
<dbReference type="PROSITE" id="PS50089">
    <property type="entry name" value="ZF_RING_2"/>
    <property type="match status" value="1"/>
</dbReference>
<feature type="compositionally biased region" description="Polar residues" evidence="13">
    <location>
        <begin position="483"/>
        <end position="531"/>
    </location>
</feature>
<evidence type="ECO:0000256" key="4">
    <source>
        <dbReference type="ARBA" id="ARBA00012483"/>
    </source>
</evidence>
<dbReference type="Pfam" id="PF23230">
    <property type="entry name" value="zf-C2H2_13"/>
    <property type="match status" value="1"/>
</dbReference>
<dbReference type="InterPro" id="IPR057634">
    <property type="entry name" value="PAH_ZNF598/HEL2"/>
</dbReference>
<evidence type="ECO:0000256" key="6">
    <source>
        <dbReference type="ARBA" id="ARBA00022553"/>
    </source>
</evidence>
<evidence type="ECO:0000256" key="2">
    <source>
        <dbReference type="ARBA" id="ARBA00004496"/>
    </source>
</evidence>
<dbReference type="SMART" id="SM00355">
    <property type="entry name" value="ZnF_C2H2"/>
    <property type="match status" value="4"/>
</dbReference>
<reference evidence="15" key="1">
    <citation type="journal article" date="2023" name="GigaByte">
        <title>Genome assembly of the bearded iris, Iris pallida Lam.</title>
        <authorList>
            <person name="Bruccoleri R.E."/>
            <person name="Oakeley E.J."/>
            <person name="Faust A.M.E."/>
            <person name="Altorfer M."/>
            <person name="Dessus-Babus S."/>
            <person name="Burckhardt D."/>
            <person name="Oertli M."/>
            <person name="Naumann U."/>
            <person name="Petersen F."/>
            <person name="Wong J."/>
        </authorList>
    </citation>
    <scope>NUCLEOTIDE SEQUENCE</scope>
    <source>
        <strain evidence="15">GSM-AAB239-AS_SAM_17_03QT</strain>
    </source>
</reference>
<feature type="compositionally biased region" description="Polar residues" evidence="13">
    <location>
        <begin position="382"/>
        <end position="391"/>
    </location>
</feature>
<evidence type="ECO:0000259" key="14">
    <source>
        <dbReference type="PROSITE" id="PS50089"/>
    </source>
</evidence>
<feature type="region of interest" description="Disordered" evidence="13">
    <location>
        <begin position="673"/>
        <end position="700"/>
    </location>
</feature>
<dbReference type="GO" id="GO:0005737">
    <property type="term" value="C:cytoplasm"/>
    <property type="evidence" value="ECO:0007669"/>
    <property type="project" value="UniProtKB-SubCell"/>
</dbReference>
<feature type="compositionally biased region" description="Basic residues" evidence="13">
    <location>
        <begin position="789"/>
        <end position="799"/>
    </location>
</feature>
<evidence type="ECO:0000313" key="15">
    <source>
        <dbReference type="EMBL" id="KAJ6810269.1"/>
    </source>
</evidence>
<accession>A0AAX6F267</accession>
<feature type="region of interest" description="Disordered" evidence="13">
    <location>
        <begin position="475"/>
        <end position="587"/>
    </location>
</feature>
<dbReference type="GO" id="GO:0061630">
    <property type="term" value="F:ubiquitin protein ligase activity"/>
    <property type="evidence" value="ECO:0007669"/>
    <property type="project" value="UniProtKB-EC"/>
</dbReference>
<keyword evidence="5" id="KW-0963">Cytoplasm</keyword>
<keyword evidence="6" id="KW-0597">Phosphoprotein</keyword>
<proteinExistence type="inferred from homology"/>
<evidence type="ECO:0000256" key="8">
    <source>
        <dbReference type="ARBA" id="ARBA00022723"/>
    </source>
</evidence>
<feature type="region of interest" description="Disordered" evidence="13">
    <location>
        <begin position="303"/>
        <end position="325"/>
    </location>
</feature>
<dbReference type="InterPro" id="IPR001841">
    <property type="entry name" value="Znf_RING"/>
</dbReference>
<comment type="catalytic activity">
    <reaction evidence="1">
        <text>S-ubiquitinyl-[E2 ubiquitin-conjugating enzyme]-L-cysteine + [acceptor protein]-L-lysine = [E2 ubiquitin-conjugating enzyme]-L-cysteine + N(6)-ubiquitinyl-[acceptor protein]-L-lysine.</text>
        <dbReference type="EC" id="2.3.2.27"/>
    </reaction>
</comment>
<gene>
    <name evidence="15" type="ORF">M6B38_158615</name>
</gene>
<dbReference type="CDD" id="cd16615">
    <property type="entry name" value="RING-HC_ZNF598"/>
    <property type="match status" value="1"/>
</dbReference>
<keyword evidence="16" id="KW-1185">Reference proteome</keyword>
<dbReference type="PANTHER" id="PTHR22938:SF0">
    <property type="entry name" value="E3 UBIQUITIN-PROTEIN LIGASE ZNF598"/>
    <property type="match status" value="1"/>
</dbReference>
<feature type="compositionally biased region" description="Basic and acidic residues" evidence="13">
    <location>
        <begin position="675"/>
        <end position="685"/>
    </location>
</feature>
<feature type="compositionally biased region" description="Polar residues" evidence="13">
    <location>
        <begin position="752"/>
        <end position="778"/>
    </location>
</feature>
<dbReference type="InterPro" id="IPR056437">
    <property type="entry name" value="Znf-C2H2_ZNF598/HEL2"/>
</dbReference>
<keyword evidence="9 12" id="KW-0863">Zinc-finger</keyword>
<dbReference type="Pfam" id="PF23202">
    <property type="entry name" value="PAH_ZNF598"/>
    <property type="match status" value="1"/>
</dbReference>
<evidence type="ECO:0000256" key="9">
    <source>
        <dbReference type="ARBA" id="ARBA00022771"/>
    </source>
</evidence>
<evidence type="ECO:0000256" key="1">
    <source>
        <dbReference type="ARBA" id="ARBA00000900"/>
    </source>
</evidence>
<evidence type="ECO:0000256" key="7">
    <source>
        <dbReference type="ARBA" id="ARBA00022679"/>
    </source>
</evidence>
<evidence type="ECO:0000256" key="11">
    <source>
        <dbReference type="ARBA" id="ARBA00035113"/>
    </source>
</evidence>
<comment type="similarity">
    <text evidence="11">Belongs to the ZNF598/HEL2 family.</text>
</comment>
<keyword evidence="7" id="KW-0808">Transferase</keyword>
<evidence type="ECO:0000256" key="12">
    <source>
        <dbReference type="PROSITE-ProRule" id="PRU00175"/>
    </source>
</evidence>
<comment type="subcellular location">
    <subcellularLocation>
        <location evidence="2">Cytoplasm</location>
    </subcellularLocation>
</comment>
<evidence type="ECO:0000256" key="13">
    <source>
        <dbReference type="SAM" id="MobiDB-lite"/>
    </source>
</evidence>
<feature type="domain" description="RING-type" evidence="14">
    <location>
        <begin position="5"/>
        <end position="46"/>
    </location>
</feature>
<feature type="region of interest" description="Disordered" evidence="13">
    <location>
        <begin position="428"/>
        <end position="461"/>
    </location>
</feature>
<reference evidence="15" key="2">
    <citation type="submission" date="2023-04" db="EMBL/GenBank/DDBJ databases">
        <authorList>
            <person name="Bruccoleri R.E."/>
            <person name="Oakeley E.J."/>
            <person name="Faust A.-M."/>
            <person name="Dessus-Babus S."/>
            <person name="Altorfer M."/>
            <person name="Burckhardt D."/>
            <person name="Oertli M."/>
            <person name="Naumann U."/>
            <person name="Petersen F."/>
            <person name="Wong J."/>
        </authorList>
    </citation>
    <scope>NUCLEOTIDE SEQUENCE</scope>
    <source>
        <strain evidence="15">GSM-AAB239-AS_SAM_17_03QT</strain>
        <tissue evidence="15">Leaf</tissue>
    </source>
</reference>
<feature type="region of interest" description="Disordered" evidence="13">
    <location>
        <begin position="345"/>
        <end position="391"/>
    </location>
</feature>
<dbReference type="EC" id="2.3.2.27" evidence="4"/>
<dbReference type="GO" id="GO:0043022">
    <property type="term" value="F:ribosome binding"/>
    <property type="evidence" value="ECO:0007669"/>
    <property type="project" value="TreeGrafter"/>
</dbReference>
<name>A0AAX6F267_IRIPA</name>
<evidence type="ECO:0000313" key="16">
    <source>
        <dbReference type="Proteomes" id="UP001140949"/>
    </source>
</evidence>
<dbReference type="Proteomes" id="UP001140949">
    <property type="component" value="Unassembled WGS sequence"/>
</dbReference>
<dbReference type="PANTHER" id="PTHR22938">
    <property type="entry name" value="ZINC FINGER PROTEIN 598"/>
    <property type="match status" value="1"/>
</dbReference>
<dbReference type="AlphaFoldDB" id="A0AAX6F267"/>
<dbReference type="InterPro" id="IPR013087">
    <property type="entry name" value="Znf_C2H2_type"/>
</dbReference>
<dbReference type="EMBL" id="JANAVB010032616">
    <property type="protein sequence ID" value="KAJ6810269.1"/>
    <property type="molecule type" value="Genomic_DNA"/>
</dbReference>
<comment type="pathway">
    <text evidence="3">Protein modification; protein ubiquitination.</text>
</comment>
<evidence type="ECO:0000256" key="10">
    <source>
        <dbReference type="ARBA" id="ARBA00022833"/>
    </source>
</evidence>
<organism evidence="15 16">
    <name type="scientific">Iris pallida</name>
    <name type="common">Sweet iris</name>
    <dbReference type="NCBI Taxonomy" id="29817"/>
    <lineage>
        <taxon>Eukaryota</taxon>
        <taxon>Viridiplantae</taxon>
        <taxon>Streptophyta</taxon>
        <taxon>Embryophyta</taxon>
        <taxon>Tracheophyta</taxon>
        <taxon>Spermatophyta</taxon>
        <taxon>Magnoliopsida</taxon>
        <taxon>Liliopsida</taxon>
        <taxon>Asparagales</taxon>
        <taxon>Iridaceae</taxon>
        <taxon>Iridoideae</taxon>
        <taxon>Irideae</taxon>
        <taxon>Iris</taxon>
    </lineage>
</organism>
<comment type="caution">
    <text evidence="15">The sequence shown here is derived from an EMBL/GenBank/DDBJ whole genome shotgun (WGS) entry which is preliminary data.</text>
</comment>
<feature type="region of interest" description="Disordered" evidence="13">
    <location>
        <begin position="752"/>
        <end position="857"/>
    </location>
</feature>
<dbReference type="GO" id="GO:0008270">
    <property type="term" value="F:zinc ion binding"/>
    <property type="evidence" value="ECO:0007669"/>
    <property type="project" value="UniProtKB-KW"/>
</dbReference>
<keyword evidence="10" id="KW-0862">Zinc</keyword>
<keyword evidence="8" id="KW-0479">Metal-binding</keyword>
<dbReference type="GO" id="GO:0016567">
    <property type="term" value="P:protein ubiquitination"/>
    <property type="evidence" value="ECO:0007669"/>
    <property type="project" value="TreeGrafter"/>
</dbReference>
<protein>
    <recommendedName>
        <fullName evidence="4">RING-type E3 ubiquitin transferase</fullName>
        <ecNumber evidence="4">2.3.2.27</ecNumber>
    </recommendedName>
</protein>
<evidence type="ECO:0000256" key="3">
    <source>
        <dbReference type="ARBA" id="ARBA00004906"/>
    </source>
</evidence>
<sequence length="857" mass="94917">MDDSCAVCADSLEWAAYGSCGHREVCSTCVVRLRFVLDDRRCCICKTECPTVFITKAMGDYTRVITDFSAFPPGASEGQIGSFWYHEGSQAYFDDVDQYRMIKAMCRLSCSICEKNAEEQGIEAAKRRSKFRNIEQLKGHLFHQHRMFMCSLCMEGRKVFISEQKLYTRSQLNQHINTGDSEVDGTETERGGFMGHPMCEFCRNPFYGDNELYMHMSTEHYTCHICQRQHPGQYDYFRNYDDLETHFRQDHFLCEDEACLGKKFIVFQSEAEMKRHNTIEHGGHMSRSKRNAALQIPTSFRYRSNDQEQRRGRGRGFRPDSSNNQLSMAIQASLDTAIADGRVRESSSGIQPVTGHGEMSQVVERGRSSLQSAVNSGPELPSRSNTAHGQSSMNTHILEDSYFPPLADYEPLEPSSRYAQVLNQGSATKLGEESFPPLPGMKKGSKPKAKHGPEVSGNNTLASRLHHKKGSVKVLHSARPNPSGIQDLNPSNSASFPQIGSTQNHGLLASSSNSKPQTSTNQVANSSTPSRGNGFVSPVSANTTWNSVSGNKMRHSSSAPSLVDASNQHTPSLGSSASGKQVMPTGSQTLPRVEDVHTANKSLIERIRAVIGNDDGKFAAFKSISAEYRLGEINTWEYLSYVEQFGLSHLVPELARLCPDPRKQKELTDAYSANIRDRNRQENRDTNAGNSKESKLANKKGKGIVVDRADTTTGKDALADSFLNTVRKLQLNQKPQEEVEVLSKDGYRRAKSQTINLESSGSSKETLINSTSSSQKSAVATAEENDSKQRKKTSKFHRVRLGDGSAAALLNVGRSNFSPERPVEEPNKKTPPGSLPVRGVWRNKGGQKLFADGQSSQ</sequence>
<evidence type="ECO:0000256" key="5">
    <source>
        <dbReference type="ARBA" id="ARBA00022490"/>
    </source>
</evidence>
<feature type="compositionally biased region" description="Polar residues" evidence="13">
    <location>
        <begin position="539"/>
        <end position="587"/>
    </location>
</feature>
<dbReference type="PROSITE" id="PS00028">
    <property type="entry name" value="ZINC_FINGER_C2H2_1"/>
    <property type="match status" value="1"/>
</dbReference>